<dbReference type="HOGENOM" id="CLU_1057069_0_0_5"/>
<dbReference type="Pfam" id="PF01381">
    <property type="entry name" value="HTH_3"/>
    <property type="match status" value="1"/>
</dbReference>
<sequence length="267" mass="28504">MSKEQPVQIIETPQGDASFAAVPIETYRVMVRDLEAYRDLKTGVSELRALDDGEVALPADVAHRIADGDNPVRVWREHRGHKAVALARMAGISPAYLSEIETGKKEGTFKTMAALARHLNISLDDLAPMADDEDADSLRRAGREAAFKAEIAGIRASISSGAFDSGAVRNAAARLGRDMDAMVVDGAEPIWASQLTDALAQIVALVDQAEQDIVETARNAQSRLEEIISVDAFAVATKTPSRKSASRSDQVSPSEDAAAAPQQIAGE</sequence>
<organism evidence="3 4">
    <name type="scientific">Candidatus Phaeomarinibacter ectocarpi</name>
    <dbReference type="NCBI Taxonomy" id="1458461"/>
    <lineage>
        <taxon>Bacteria</taxon>
        <taxon>Pseudomonadati</taxon>
        <taxon>Pseudomonadota</taxon>
        <taxon>Alphaproteobacteria</taxon>
        <taxon>Hyphomicrobiales</taxon>
        <taxon>Parvibaculaceae</taxon>
        <taxon>Candidatus Phaeomarinibacter</taxon>
    </lineage>
</organism>
<evidence type="ECO:0000313" key="3">
    <source>
        <dbReference type="EMBL" id="CDO60636.1"/>
    </source>
</evidence>
<dbReference type="PROSITE" id="PS50943">
    <property type="entry name" value="HTH_CROC1"/>
    <property type="match status" value="1"/>
</dbReference>
<dbReference type="Gene3D" id="1.10.260.40">
    <property type="entry name" value="lambda repressor-like DNA-binding domains"/>
    <property type="match status" value="1"/>
</dbReference>
<protein>
    <submittedName>
        <fullName evidence="3">Phage-related transcriptional regulator</fullName>
    </submittedName>
</protein>
<reference evidence="3 4" key="1">
    <citation type="journal article" date="2014" name="Front. Genet.">
        <title>Genome and metabolic network of "Candidatus Phaeomarinobacter ectocarpi" Ec32, a new candidate genus of Alphaproteobacteria frequently associated with brown algae.</title>
        <authorList>
            <person name="Dittami S.M."/>
            <person name="Barbeyron T."/>
            <person name="Boyen C."/>
            <person name="Cambefort J."/>
            <person name="Collet G."/>
            <person name="Delage L."/>
            <person name="Gobet A."/>
            <person name="Groisillier A."/>
            <person name="Leblanc C."/>
            <person name="Michel G."/>
            <person name="Scornet D."/>
            <person name="Siegel A."/>
            <person name="Tapia J.E."/>
            <person name="Tonon T."/>
        </authorList>
    </citation>
    <scope>NUCLEOTIDE SEQUENCE [LARGE SCALE GENOMIC DNA]</scope>
    <source>
        <strain evidence="3 4">Ec32</strain>
    </source>
</reference>
<dbReference type="RefSeq" id="WP_052534528.1">
    <property type="nucleotide sequence ID" value="NZ_HG966617.1"/>
</dbReference>
<dbReference type="SMART" id="SM00530">
    <property type="entry name" value="HTH_XRE"/>
    <property type="match status" value="1"/>
</dbReference>
<dbReference type="InterPro" id="IPR001387">
    <property type="entry name" value="Cro/C1-type_HTH"/>
</dbReference>
<feature type="domain" description="HTH cro/C1-type" evidence="2">
    <location>
        <begin position="72"/>
        <end position="126"/>
    </location>
</feature>
<dbReference type="STRING" id="1458461.BN1012_Phect2423"/>
<accession>X5MNZ2</accession>
<dbReference type="Proteomes" id="UP000032160">
    <property type="component" value="Chromosome I"/>
</dbReference>
<dbReference type="AlphaFoldDB" id="X5MNZ2"/>
<evidence type="ECO:0000313" key="4">
    <source>
        <dbReference type="Proteomes" id="UP000032160"/>
    </source>
</evidence>
<dbReference type="GO" id="GO:0003677">
    <property type="term" value="F:DNA binding"/>
    <property type="evidence" value="ECO:0007669"/>
    <property type="project" value="InterPro"/>
</dbReference>
<keyword evidence="4" id="KW-1185">Reference proteome</keyword>
<dbReference type="KEGG" id="pect:BN1012_Phect2423"/>
<dbReference type="CDD" id="cd00093">
    <property type="entry name" value="HTH_XRE"/>
    <property type="match status" value="1"/>
</dbReference>
<name>X5MNZ2_9HYPH</name>
<dbReference type="EMBL" id="HG966617">
    <property type="protein sequence ID" value="CDO60636.1"/>
    <property type="molecule type" value="Genomic_DNA"/>
</dbReference>
<feature type="region of interest" description="Disordered" evidence="1">
    <location>
        <begin position="237"/>
        <end position="267"/>
    </location>
</feature>
<evidence type="ECO:0000256" key="1">
    <source>
        <dbReference type="SAM" id="MobiDB-lite"/>
    </source>
</evidence>
<evidence type="ECO:0000259" key="2">
    <source>
        <dbReference type="PROSITE" id="PS50943"/>
    </source>
</evidence>
<dbReference type="InterPro" id="IPR010982">
    <property type="entry name" value="Lambda_DNA-bd_dom_sf"/>
</dbReference>
<dbReference type="OrthoDB" id="407979at2"/>
<gene>
    <name evidence="3" type="ORF">BN1012_Phect2423</name>
</gene>
<proteinExistence type="predicted"/>
<dbReference type="SUPFAM" id="SSF47413">
    <property type="entry name" value="lambda repressor-like DNA-binding domains"/>
    <property type="match status" value="1"/>
</dbReference>